<gene>
    <name evidence="2" type="ORF">J3D65DRAFT_152095</name>
</gene>
<feature type="compositionally biased region" description="Polar residues" evidence="1">
    <location>
        <begin position="21"/>
        <end position="54"/>
    </location>
</feature>
<proteinExistence type="predicted"/>
<dbReference type="RefSeq" id="XP_066650531.1">
    <property type="nucleotide sequence ID" value="XM_066794096.1"/>
</dbReference>
<comment type="caution">
    <text evidence="2">The sequence shown here is derived from an EMBL/GenBank/DDBJ whole genome shotgun (WGS) entry which is preliminary data.</text>
</comment>
<organism evidence="2 3">
    <name type="scientific">Phyllosticta citribraziliensis</name>
    <dbReference type="NCBI Taxonomy" id="989973"/>
    <lineage>
        <taxon>Eukaryota</taxon>
        <taxon>Fungi</taxon>
        <taxon>Dikarya</taxon>
        <taxon>Ascomycota</taxon>
        <taxon>Pezizomycotina</taxon>
        <taxon>Dothideomycetes</taxon>
        <taxon>Dothideomycetes incertae sedis</taxon>
        <taxon>Botryosphaeriales</taxon>
        <taxon>Phyllostictaceae</taxon>
        <taxon>Phyllosticta</taxon>
    </lineage>
</organism>
<keyword evidence="3" id="KW-1185">Reference proteome</keyword>
<evidence type="ECO:0000256" key="1">
    <source>
        <dbReference type="SAM" id="MobiDB-lite"/>
    </source>
</evidence>
<dbReference type="GeneID" id="92027002"/>
<dbReference type="Proteomes" id="UP001360953">
    <property type="component" value="Unassembled WGS sequence"/>
</dbReference>
<reference evidence="2 3" key="1">
    <citation type="submission" date="2024-04" db="EMBL/GenBank/DDBJ databases">
        <title>Phyllosticta paracitricarpa is synonymous to the EU quarantine fungus P. citricarpa based on phylogenomic analyses.</title>
        <authorList>
            <consortium name="Lawrence Berkeley National Laboratory"/>
            <person name="Van ingen-buijs V.A."/>
            <person name="Van westerhoven A.C."/>
            <person name="Haridas S."/>
            <person name="Skiadas P."/>
            <person name="Martin F."/>
            <person name="Groenewald J.Z."/>
            <person name="Crous P.W."/>
            <person name="Seidl M.F."/>
        </authorList>
    </citation>
    <scope>NUCLEOTIDE SEQUENCE [LARGE SCALE GENOMIC DNA]</scope>
    <source>
        <strain evidence="2 3">CPC 17464</strain>
    </source>
</reference>
<sequence>MLPALLPLLPPHFNKYHRRSTMASPSSSGKANAQTPSESLDTESASVPASENETVVKDASSTALGLLALPAELRQKILGEVVSICNIDATAAEAMLQLPRDPVAKLKELKELKRTDVISDQDKKEYAQLRPLFGICSTIREDMGFVEREWLRKRPMNLAEFEHWLDNPTEIDSIFLSINSESFLRSPPADYENLVEHHKLEISCKPVVSPRQVDRAYYKRWSDAIRRLPLRRFGHIELYDLDEVRWKNVKQDVRVRYFQSDVADRFRTYLLLRTRSRKISSVVVVRDPGQNNPCGAQCQ</sequence>
<protein>
    <submittedName>
        <fullName evidence="2">Uncharacterized protein</fullName>
    </submittedName>
</protein>
<accession>A0ABR1L4Y7</accession>
<evidence type="ECO:0000313" key="2">
    <source>
        <dbReference type="EMBL" id="KAK7530292.1"/>
    </source>
</evidence>
<name>A0ABR1L4Y7_9PEZI</name>
<evidence type="ECO:0000313" key="3">
    <source>
        <dbReference type="Proteomes" id="UP001360953"/>
    </source>
</evidence>
<dbReference type="EMBL" id="JBBPEH010000014">
    <property type="protein sequence ID" value="KAK7530292.1"/>
    <property type="molecule type" value="Genomic_DNA"/>
</dbReference>
<feature type="region of interest" description="Disordered" evidence="1">
    <location>
        <begin position="16"/>
        <end position="54"/>
    </location>
</feature>